<evidence type="ECO:0000256" key="3">
    <source>
        <dbReference type="ARBA" id="ARBA00022679"/>
    </source>
</evidence>
<dbReference type="GO" id="GO:0005886">
    <property type="term" value="C:plasma membrane"/>
    <property type="evidence" value="ECO:0007669"/>
    <property type="project" value="UniProtKB-SubCell"/>
</dbReference>
<feature type="transmembrane region" description="Helical" evidence="8">
    <location>
        <begin position="204"/>
        <end position="224"/>
    </location>
</feature>
<evidence type="ECO:0000313" key="10">
    <source>
        <dbReference type="Proteomes" id="UP000515570"/>
    </source>
</evidence>
<feature type="transmembrane region" description="Helical" evidence="8">
    <location>
        <begin position="97"/>
        <end position="117"/>
    </location>
</feature>
<keyword evidence="4 8" id="KW-0812">Transmembrane</keyword>
<comment type="similarity">
    <text evidence="7">Belongs to the glycosyltransferase 87 family.</text>
</comment>
<dbReference type="GO" id="GO:0016758">
    <property type="term" value="F:hexosyltransferase activity"/>
    <property type="evidence" value="ECO:0007669"/>
    <property type="project" value="InterPro"/>
</dbReference>
<dbReference type="EMBL" id="CP059833">
    <property type="protein sequence ID" value="QMV85140.1"/>
    <property type="molecule type" value="Genomic_DNA"/>
</dbReference>
<feature type="transmembrane region" description="Helical" evidence="8">
    <location>
        <begin position="312"/>
        <end position="338"/>
    </location>
</feature>
<dbReference type="RefSeq" id="WP_182385946.1">
    <property type="nucleotide sequence ID" value="NZ_CP059833.1"/>
</dbReference>
<gene>
    <name evidence="9" type="ORF">HW450_12580</name>
</gene>
<dbReference type="AlphaFoldDB" id="A0A7G5FEU9"/>
<organism evidence="9 10">
    <name type="scientific">Corynebacterium hindlerae</name>
    <dbReference type="NCBI Taxonomy" id="699041"/>
    <lineage>
        <taxon>Bacteria</taxon>
        <taxon>Bacillati</taxon>
        <taxon>Actinomycetota</taxon>
        <taxon>Actinomycetes</taxon>
        <taxon>Mycobacteriales</taxon>
        <taxon>Corynebacteriaceae</taxon>
        <taxon>Corynebacterium</taxon>
    </lineage>
</organism>
<dbReference type="Pfam" id="PF09594">
    <property type="entry name" value="GT87"/>
    <property type="match status" value="1"/>
</dbReference>
<feature type="transmembrane region" description="Helical" evidence="8">
    <location>
        <begin position="179"/>
        <end position="198"/>
    </location>
</feature>
<evidence type="ECO:0000256" key="5">
    <source>
        <dbReference type="ARBA" id="ARBA00022989"/>
    </source>
</evidence>
<keyword evidence="6 8" id="KW-0472">Membrane</keyword>
<keyword evidence="2" id="KW-1003">Cell membrane</keyword>
<evidence type="ECO:0000256" key="7">
    <source>
        <dbReference type="ARBA" id="ARBA00024033"/>
    </source>
</evidence>
<reference evidence="9 10" key="1">
    <citation type="submission" date="2020-07" db="EMBL/GenBank/DDBJ databases">
        <title>non toxigenic Corynebacterium sp. nov from a clinical source.</title>
        <authorList>
            <person name="Bernier A.-M."/>
            <person name="Bernard K."/>
        </authorList>
    </citation>
    <scope>NUCLEOTIDE SEQUENCE [LARGE SCALE GENOMIC DNA]</scope>
    <source>
        <strain evidence="10">NML 93-0612</strain>
    </source>
</reference>
<comment type="subcellular location">
    <subcellularLocation>
        <location evidence="1">Cell membrane</location>
        <topology evidence="1">Multi-pass membrane protein</topology>
    </subcellularLocation>
</comment>
<feature type="transmembrane region" description="Helical" evidence="8">
    <location>
        <begin position="279"/>
        <end position="300"/>
    </location>
</feature>
<proteinExistence type="inferred from homology"/>
<evidence type="ECO:0000256" key="4">
    <source>
        <dbReference type="ARBA" id="ARBA00022692"/>
    </source>
</evidence>
<keyword evidence="3" id="KW-0808">Transferase</keyword>
<sequence length="417" mass="46727">MTLARPTTINLELSPKILWTISVTALVSGLWQIIHFYLLWDYHIDMEVYRAGARAFLDNRSLYAEPFEVAGIRLPFIYPPFGAAILSPFALVSGKVAAVSVIVLSALLTYLCIFVISRALIRNNPLLSFTFACVMWPLALLSEPHTMNASYGQINVLVLALCVLDLVPRKRFLPQGTLIGVAAAIKLTPVALCLFFLLRKDFKAIFWAGFAGVFVTAVTALFRFTATKEFYTDMIFKMNSTNEAGVSTAYMTNQSIKGMLARWAPSEAAAQQHQTLIDIAWIIIVLVAVIAASKLMLLMFERNMLVDAAMVNAGLMLIISPISWSHHWVWMPLFAMVLIHRWLATPKNPVLLGICAGATWLFCLQIKPHWIFGDLHEEMFGFSVLQKIILSGYLWLMLFILVSLFIVMKRTKVNSAD</sequence>
<feature type="transmembrane region" description="Helical" evidence="8">
    <location>
        <begin position="350"/>
        <end position="368"/>
    </location>
</feature>
<dbReference type="Proteomes" id="UP000515570">
    <property type="component" value="Chromosome"/>
</dbReference>
<feature type="transmembrane region" description="Helical" evidence="8">
    <location>
        <begin position="70"/>
        <end position="91"/>
    </location>
</feature>
<evidence type="ECO:0000256" key="8">
    <source>
        <dbReference type="SAM" id="Phobius"/>
    </source>
</evidence>
<feature type="transmembrane region" description="Helical" evidence="8">
    <location>
        <begin position="17"/>
        <end position="40"/>
    </location>
</feature>
<evidence type="ECO:0000256" key="6">
    <source>
        <dbReference type="ARBA" id="ARBA00023136"/>
    </source>
</evidence>
<evidence type="ECO:0000313" key="9">
    <source>
        <dbReference type="EMBL" id="QMV85140.1"/>
    </source>
</evidence>
<protein>
    <submittedName>
        <fullName evidence="9">DUF2029 domain-containing protein</fullName>
    </submittedName>
</protein>
<feature type="transmembrane region" description="Helical" evidence="8">
    <location>
        <begin position="388"/>
        <end position="408"/>
    </location>
</feature>
<evidence type="ECO:0000256" key="2">
    <source>
        <dbReference type="ARBA" id="ARBA00022475"/>
    </source>
</evidence>
<dbReference type="InterPro" id="IPR018584">
    <property type="entry name" value="GT87"/>
</dbReference>
<evidence type="ECO:0000256" key="1">
    <source>
        <dbReference type="ARBA" id="ARBA00004651"/>
    </source>
</evidence>
<name>A0A7G5FEU9_9CORY</name>
<keyword evidence="10" id="KW-1185">Reference proteome</keyword>
<keyword evidence="5 8" id="KW-1133">Transmembrane helix</keyword>
<accession>A0A7G5FEU9</accession>